<evidence type="ECO:0000313" key="3">
    <source>
        <dbReference type="Proteomes" id="UP000434582"/>
    </source>
</evidence>
<comment type="caution">
    <text evidence="2">The sequence shown here is derived from an EMBL/GenBank/DDBJ whole genome shotgun (WGS) entry which is preliminary data.</text>
</comment>
<gene>
    <name evidence="2" type="ORF">GHC57_19080</name>
</gene>
<protein>
    <submittedName>
        <fullName evidence="2">Uncharacterized protein</fullName>
    </submittedName>
</protein>
<evidence type="ECO:0000256" key="1">
    <source>
        <dbReference type="SAM" id="MobiDB-lite"/>
    </source>
</evidence>
<dbReference type="EMBL" id="WIVE01000159">
    <property type="protein sequence ID" value="MQX38614.1"/>
    <property type="molecule type" value="Genomic_DNA"/>
</dbReference>
<sequence>MALAALDLEVLRGFISVENRKGRLSSVQRYLGNRLMRDALGVELNDKGELTSDVPEEEFDIMFREFMARIASKSWNTRDDAKKIGSRSNELRALVGVSGARIERVPLSTPPKQDESIKPVPKSPKKPTKIIPNSALSEALQEIPSYKLEKNILFSMLHILEYAYAFTYSGDVVLSGESDSFDREKYKHRFLLLSQLSKVGAHGAWRIKGNQRTP</sequence>
<accession>A0A7X1ZIK1</accession>
<keyword evidence="3" id="KW-1185">Reference proteome</keyword>
<proteinExistence type="predicted"/>
<organism evidence="2 3">
    <name type="scientific">Roseospira navarrensis</name>
    <dbReference type="NCBI Taxonomy" id="140058"/>
    <lineage>
        <taxon>Bacteria</taxon>
        <taxon>Pseudomonadati</taxon>
        <taxon>Pseudomonadota</taxon>
        <taxon>Alphaproteobacteria</taxon>
        <taxon>Rhodospirillales</taxon>
        <taxon>Rhodospirillaceae</taxon>
        <taxon>Roseospira</taxon>
    </lineage>
</organism>
<feature type="region of interest" description="Disordered" evidence="1">
    <location>
        <begin position="106"/>
        <end position="128"/>
    </location>
</feature>
<evidence type="ECO:0000313" key="2">
    <source>
        <dbReference type="EMBL" id="MQX38614.1"/>
    </source>
</evidence>
<dbReference type="RefSeq" id="WP_153347243.1">
    <property type="nucleotide sequence ID" value="NZ_WIVE01000159.1"/>
</dbReference>
<dbReference type="AlphaFoldDB" id="A0A7X1ZIK1"/>
<dbReference type="OrthoDB" id="8266067at2"/>
<name>A0A7X1ZIK1_9PROT</name>
<reference evidence="2 3" key="1">
    <citation type="submission" date="2019-10" db="EMBL/GenBank/DDBJ databases">
        <title>Draft whole-genome sequence of the purple nonsulfur photosynthetic bacterium Roseospira navarrensis DSM 15114.</title>
        <authorList>
            <person name="Kyndt J.A."/>
            <person name="Meyer T.E."/>
        </authorList>
    </citation>
    <scope>NUCLEOTIDE SEQUENCE [LARGE SCALE GENOMIC DNA]</scope>
    <source>
        <strain evidence="2 3">DSM 15114</strain>
    </source>
</reference>
<dbReference type="Proteomes" id="UP000434582">
    <property type="component" value="Unassembled WGS sequence"/>
</dbReference>